<reference evidence="2 3" key="1">
    <citation type="journal article" date="2021" name="Nat. Plants">
        <title>The Taxus genome provides insights into paclitaxel biosynthesis.</title>
        <authorList>
            <person name="Xiong X."/>
            <person name="Gou J."/>
            <person name="Liao Q."/>
            <person name="Li Y."/>
            <person name="Zhou Q."/>
            <person name="Bi G."/>
            <person name="Li C."/>
            <person name="Du R."/>
            <person name="Wang X."/>
            <person name="Sun T."/>
            <person name="Guo L."/>
            <person name="Liang H."/>
            <person name="Lu P."/>
            <person name="Wu Y."/>
            <person name="Zhang Z."/>
            <person name="Ro D.K."/>
            <person name="Shang Y."/>
            <person name="Huang S."/>
            <person name="Yan J."/>
        </authorList>
    </citation>
    <scope>NUCLEOTIDE SEQUENCE [LARGE SCALE GENOMIC DNA]</scope>
    <source>
        <strain evidence="2">Ta-2019</strain>
    </source>
</reference>
<feature type="region of interest" description="Disordered" evidence="1">
    <location>
        <begin position="182"/>
        <end position="241"/>
    </location>
</feature>
<feature type="non-terminal residue" evidence="2">
    <location>
        <position position="1"/>
    </location>
</feature>
<gene>
    <name evidence="2" type="ORF">KI387_007787</name>
</gene>
<feature type="region of interest" description="Disordered" evidence="1">
    <location>
        <begin position="15"/>
        <end position="48"/>
    </location>
</feature>
<proteinExistence type="predicted"/>
<accession>A0AA38GQA2</accession>
<dbReference type="AlphaFoldDB" id="A0AA38GQA2"/>
<evidence type="ECO:0000313" key="2">
    <source>
        <dbReference type="EMBL" id="KAH9327609.1"/>
    </source>
</evidence>
<protein>
    <submittedName>
        <fullName evidence="2">Uncharacterized protein</fullName>
    </submittedName>
</protein>
<evidence type="ECO:0000313" key="3">
    <source>
        <dbReference type="Proteomes" id="UP000824469"/>
    </source>
</evidence>
<organism evidence="2 3">
    <name type="scientific">Taxus chinensis</name>
    <name type="common">Chinese yew</name>
    <name type="synonym">Taxus wallichiana var. chinensis</name>
    <dbReference type="NCBI Taxonomy" id="29808"/>
    <lineage>
        <taxon>Eukaryota</taxon>
        <taxon>Viridiplantae</taxon>
        <taxon>Streptophyta</taxon>
        <taxon>Embryophyta</taxon>
        <taxon>Tracheophyta</taxon>
        <taxon>Spermatophyta</taxon>
        <taxon>Pinopsida</taxon>
        <taxon>Pinidae</taxon>
        <taxon>Conifers II</taxon>
        <taxon>Cupressales</taxon>
        <taxon>Taxaceae</taxon>
        <taxon>Taxus</taxon>
    </lineage>
</organism>
<dbReference type="Proteomes" id="UP000824469">
    <property type="component" value="Unassembled WGS sequence"/>
</dbReference>
<feature type="compositionally biased region" description="Polar residues" evidence="1">
    <location>
        <begin position="216"/>
        <end position="228"/>
    </location>
</feature>
<evidence type="ECO:0000256" key="1">
    <source>
        <dbReference type="SAM" id="MobiDB-lite"/>
    </source>
</evidence>
<sequence length="241" mass="27126">GRQTLSIIREFSKTPNRSLGAPRRVPVDSNGNEIAKTPRKIPRTPLSKSSQQCQIDSAYITPSKTPCRIQVLPSQSRSHFISSKLYEHSQSSRELKSLNIPCEKEEKSNVHLNSEMVIEKESVLVVKDKFAGKENMPLKGKICLKGNTSARKEKILALLSRFQKRENLIRSPALRVEIKDSMDGCGKKRKASVPKSDTKSTSNQLQQCQKSDDPKSSAQPHINQLQQSKRSDDHVRKKLNV</sequence>
<keyword evidence="3" id="KW-1185">Reference proteome</keyword>
<name>A0AA38GQA2_TAXCH</name>
<dbReference type="EMBL" id="JAHRHJ020000002">
    <property type="protein sequence ID" value="KAH9327609.1"/>
    <property type="molecule type" value="Genomic_DNA"/>
</dbReference>
<comment type="caution">
    <text evidence="2">The sequence shown here is derived from an EMBL/GenBank/DDBJ whole genome shotgun (WGS) entry which is preliminary data.</text>
</comment>
<feature type="compositionally biased region" description="Polar residues" evidence="1">
    <location>
        <begin position="199"/>
        <end position="209"/>
    </location>
</feature>